<feature type="region of interest" description="Disordered" evidence="3">
    <location>
        <begin position="232"/>
        <end position="253"/>
    </location>
</feature>
<sequence length="253" mass="26638">MISAAMAEALAVLAAPAANPPRLSLTAFTRALRLDGLAVSLRDDVGRPQTVAYDTERAALLEDAQFTLGVGPSEEAMKGGVRVMVEDIGGVDPARWPGLPSLADSLTVRSVFAFPLRVGAVNVGVLTGHRTRPGPLGHQPTDDALALAGALVLPLVDWAIRIDEHRIGPVDEESLLHHAELHQATGVVTAQLGIPPEQALLRLRAHAFRHGLPLREVAGQVVARRLVLSGHGDDLGSTGGGSRRNRCDPDAPQ</sequence>
<keyword evidence="2" id="KW-0804">Transcription</keyword>
<evidence type="ECO:0000259" key="4">
    <source>
        <dbReference type="SMART" id="SM01012"/>
    </source>
</evidence>
<dbReference type="GO" id="GO:0003723">
    <property type="term" value="F:RNA binding"/>
    <property type="evidence" value="ECO:0007669"/>
    <property type="project" value="InterPro"/>
</dbReference>
<evidence type="ECO:0000256" key="3">
    <source>
        <dbReference type="SAM" id="MobiDB-lite"/>
    </source>
</evidence>
<evidence type="ECO:0000313" key="5">
    <source>
        <dbReference type="EMBL" id="MBR7671498.1"/>
    </source>
</evidence>
<reference evidence="5" key="1">
    <citation type="submission" date="2021-04" db="EMBL/GenBank/DDBJ databases">
        <title>Sequencing of actinobacteria type strains.</title>
        <authorList>
            <person name="Nguyen G.-S."/>
            <person name="Wentzel A."/>
        </authorList>
    </citation>
    <scope>NUCLEOTIDE SEQUENCE</scope>
    <source>
        <strain evidence="5">DSM 42095</strain>
    </source>
</reference>
<dbReference type="Gene3D" id="1.10.10.10">
    <property type="entry name" value="Winged helix-like DNA-binding domain superfamily/Winged helix DNA-binding domain"/>
    <property type="match status" value="1"/>
</dbReference>
<protein>
    <submittedName>
        <fullName evidence="5">GAF and ANTAR domain-containing protein</fullName>
    </submittedName>
</protein>
<evidence type="ECO:0000256" key="2">
    <source>
        <dbReference type="ARBA" id="ARBA00023163"/>
    </source>
</evidence>
<dbReference type="InterPro" id="IPR036388">
    <property type="entry name" value="WH-like_DNA-bd_sf"/>
</dbReference>
<keyword evidence="6" id="KW-1185">Reference proteome</keyword>
<accession>A0A8T4IHS1</accession>
<dbReference type="EMBL" id="JAGSMN010000003">
    <property type="protein sequence ID" value="MBR7671498.1"/>
    <property type="molecule type" value="Genomic_DNA"/>
</dbReference>
<dbReference type="Pfam" id="PF03861">
    <property type="entry name" value="ANTAR"/>
    <property type="match status" value="1"/>
</dbReference>
<organism evidence="5 6">
    <name type="scientific">Streptomyces daliensis</name>
    <dbReference type="NCBI Taxonomy" id="299421"/>
    <lineage>
        <taxon>Bacteria</taxon>
        <taxon>Bacillati</taxon>
        <taxon>Actinomycetota</taxon>
        <taxon>Actinomycetes</taxon>
        <taxon>Kitasatosporales</taxon>
        <taxon>Streptomycetaceae</taxon>
        <taxon>Streptomyces</taxon>
    </lineage>
</organism>
<proteinExistence type="predicted"/>
<dbReference type="InterPro" id="IPR029016">
    <property type="entry name" value="GAF-like_dom_sf"/>
</dbReference>
<evidence type="ECO:0000256" key="1">
    <source>
        <dbReference type="ARBA" id="ARBA00023015"/>
    </source>
</evidence>
<keyword evidence="1" id="KW-0805">Transcription regulation</keyword>
<feature type="domain" description="ANTAR" evidence="4">
    <location>
        <begin position="170"/>
        <end position="222"/>
    </location>
</feature>
<dbReference type="InterPro" id="IPR005561">
    <property type="entry name" value="ANTAR"/>
</dbReference>
<name>A0A8T4IHS1_9ACTN</name>
<comment type="caution">
    <text evidence="5">The sequence shown here is derived from an EMBL/GenBank/DDBJ whole genome shotgun (WGS) entry which is preliminary data.</text>
</comment>
<gene>
    <name evidence="5" type="ORF">KDA82_00285</name>
</gene>
<dbReference type="SMART" id="SM01012">
    <property type="entry name" value="ANTAR"/>
    <property type="match status" value="1"/>
</dbReference>
<dbReference type="AlphaFoldDB" id="A0A8T4IHS1"/>
<dbReference type="Proteomes" id="UP000675554">
    <property type="component" value="Unassembled WGS sequence"/>
</dbReference>
<evidence type="ECO:0000313" key="6">
    <source>
        <dbReference type="Proteomes" id="UP000675554"/>
    </source>
</evidence>
<dbReference type="SUPFAM" id="SSF55781">
    <property type="entry name" value="GAF domain-like"/>
    <property type="match status" value="1"/>
</dbReference>
<dbReference type="Gene3D" id="3.30.450.40">
    <property type="match status" value="1"/>
</dbReference>